<name>A0A073HZK0_9SPIT</name>
<gene>
    <name evidence="1" type="ORF">OXYTRIMIC_329</name>
</gene>
<sequence>MSDSKEFCGIEEIEGIKKVQEIKYLGMNICLDTKSFLKKTWEEIKRTTLMYQSLTKSNNPTICDTIMVAQIRSLVIYKYTPLVATKYIKLEEIDKIETQLKRIAFKTPRDINNKILQNVTQMKESGTKDIIEQLVRKNMKNAKGNLDRFIIPKKAKTQIQENQQKLQKRKKLFLTKNVMDTMMAISQGRTIVNYGMSHYCNVHKTFVNSNHMKECNLMNQAGDPTRFNKIVRNHRLIDLDNKTQIEIIANMLWLDERIRGLEQNGYFQKVKKLFRITYIKKQQINEKDIKLENIRSIRTFKMQLN</sequence>
<comment type="caution">
    <text evidence="1">The sequence shown here is derived from an EMBL/GenBank/DDBJ whole genome shotgun (WGS) entry which is preliminary data.</text>
</comment>
<dbReference type="Proteomes" id="UP000053232">
    <property type="component" value="Unassembled WGS sequence"/>
</dbReference>
<dbReference type="AlphaFoldDB" id="A0A073HZK0"/>
<dbReference type="EMBL" id="ARYC01009635">
    <property type="protein sequence ID" value="KEJ82631.1"/>
    <property type="molecule type" value="Genomic_DNA"/>
</dbReference>
<organism evidence="1 2">
    <name type="scientific">Oxytricha trifallax</name>
    <dbReference type="NCBI Taxonomy" id="1172189"/>
    <lineage>
        <taxon>Eukaryota</taxon>
        <taxon>Sar</taxon>
        <taxon>Alveolata</taxon>
        <taxon>Ciliophora</taxon>
        <taxon>Intramacronucleata</taxon>
        <taxon>Spirotrichea</taxon>
        <taxon>Stichotrichia</taxon>
        <taxon>Sporadotrichida</taxon>
        <taxon>Oxytrichidae</taxon>
        <taxon>Oxytrichinae</taxon>
        <taxon>Oxytricha</taxon>
    </lineage>
</organism>
<proteinExistence type="predicted"/>
<evidence type="ECO:0000313" key="2">
    <source>
        <dbReference type="Proteomes" id="UP000053232"/>
    </source>
</evidence>
<accession>A0A073HZK0</accession>
<keyword evidence="2" id="KW-1185">Reference proteome</keyword>
<protein>
    <submittedName>
        <fullName evidence="1">Uncharacterized protein</fullName>
    </submittedName>
</protein>
<reference evidence="2" key="1">
    <citation type="journal article" date="2014" name="Cell">
        <title>The Architecture of a Scrambled Genome Reveals Massive Levels of Genomic Rearrangement during Development.</title>
        <authorList>
            <person name="Chen X."/>
            <person name="Bracht J.R."/>
            <person name="Goldman A.D."/>
            <person name="Dolzhenko E."/>
            <person name="Clay D.M."/>
            <person name="Swart E.C."/>
            <person name="Perlman D.H."/>
            <person name="Doak T.G."/>
            <person name="Stuart A."/>
            <person name="Amemiya C.T."/>
            <person name="Sebra R.P."/>
            <person name="Landweber L.F."/>
        </authorList>
    </citation>
    <scope>NUCLEOTIDE SEQUENCE [LARGE SCALE GENOMIC DNA]</scope>
    <source>
        <strain evidence="2">JRB310</strain>
    </source>
</reference>
<evidence type="ECO:0000313" key="1">
    <source>
        <dbReference type="EMBL" id="KEJ82631.1"/>
    </source>
</evidence>